<reference evidence="2" key="1">
    <citation type="journal article" date="2022" name="Int. J. Mol. Sci.">
        <title>Draft Genome of Tanacetum Coccineum: Genomic Comparison of Closely Related Tanacetum-Family Plants.</title>
        <authorList>
            <person name="Yamashiro T."/>
            <person name="Shiraishi A."/>
            <person name="Nakayama K."/>
            <person name="Satake H."/>
        </authorList>
    </citation>
    <scope>NUCLEOTIDE SEQUENCE</scope>
</reference>
<comment type="caution">
    <text evidence="2">The sequence shown here is derived from an EMBL/GenBank/DDBJ whole genome shotgun (WGS) entry which is preliminary data.</text>
</comment>
<evidence type="ECO:0000313" key="3">
    <source>
        <dbReference type="Proteomes" id="UP001151760"/>
    </source>
</evidence>
<organism evidence="2 3">
    <name type="scientific">Tanacetum coccineum</name>
    <dbReference type="NCBI Taxonomy" id="301880"/>
    <lineage>
        <taxon>Eukaryota</taxon>
        <taxon>Viridiplantae</taxon>
        <taxon>Streptophyta</taxon>
        <taxon>Embryophyta</taxon>
        <taxon>Tracheophyta</taxon>
        <taxon>Spermatophyta</taxon>
        <taxon>Magnoliopsida</taxon>
        <taxon>eudicotyledons</taxon>
        <taxon>Gunneridae</taxon>
        <taxon>Pentapetalae</taxon>
        <taxon>asterids</taxon>
        <taxon>campanulids</taxon>
        <taxon>Asterales</taxon>
        <taxon>Asteraceae</taxon>
        <taxon>Asteroideae</taxon>
        <taxon>Anthemideae</taxon>
        <taxon>Anthemidinae</taxon>
        <taxon>Tanacetum</taxon>
    </lineage>
</organism>
<name>A0ABQ5F2D8_9ASTR</name>
<protein>
    <submittedName>
        <fullName evidence="2">Uncharacterized protein</fullName>
    </submittedName>
</protein>
<proteinExistence type="predicted"/>
<dbReference type="EMBL" id="BQNB010016904">
    <property type="protein sequence ID" value="GJT57109.1"/>
    <property type="molecule type" value="Genomic_DNA"/>
</dbReference>
<sequence length="352" mass="39585">MPPCHNRVNNEADPAFAAAVEQEVAALLPNLTARITDEIRQNENNANQRNGRRGSGNDGDAKPTDIHVWLERLLTLQEILKSSVIGQRMKETTRGTETAIVYDHQKHHRLIRELMIEGIVTDMATVADMATGTDMALIDGVVIDMAVTDMIMVVTDGEMVVRRRNVTKISSFRANIIVVLMGHQARADTRIITHVPHSTFMGNFIQERRVTGLLVLALNVEKLGIWLKIVRKEPEKYGNDTSIGSCRLGTALILANDEISHNENNGISVSEKWIEVVPGNGMGLALPTGYHYFPYSEKEKCEREYKSIRQLPEETSIDFMKRFLRLAGFLGDKGAPLEEQAKNFKRAEWTFY</sequence>
<keyword evidence="3" id="KW-1185">Reference proteome</keyword>
<evidence type="ECO:0000256" key="1">
    <source>
        <dbReference type="SAM" id="MobiDB-lite"/>
    </source>
</evidence>
<gene>
    <name evidence="2" type="ORF">Tco_0992163</name>
</gene>
<reference evidence="2" key="2">
    <citation type="submission" date="2022-01" db="EMBL/GenBank/DDBJ databases">
        <authorList>
            <person name="Yamashiro T."/>
            <person name="Shiraishi A."/>
            <person name="Satake H."/>
            <person name="Nakayama K."/>
        </authorList>
    </citation>
    <scope>NUCLEOTIDE SEQUENCE</scope>
</reference>
<accession>A0ABQ5F2D8</accession>
<evidence type="ECO:0000313" key="2">
    <source>
        <dbReference type="EMBL" id="GJT57109.1"/>
    </source>
</evidence>
<dbReference type="Proteomes" id="UP001151760">
    <property type="component" value="Unassembled WGS sequence"/>
</dbReference>
<feature type="region of interest" description="Disordered" evidence="1">
    <location>
        <begin position="38"/>
        <end position="62"/>
    </location>
</feature>